<evidence type="ECO:0000313" key="3">
    <source>
        <dbReference type="Proteomes" id="UP000245207"/>
    </source>
</evidence>
<dbReference type="AlphaFoldDB" id="A0A2U1N4T1"/>
<reference evidence="2 3" key="1">
    <citation type="journal article" date="2018" name="Mol. Plant">
        <title>The genome of Artemisia annua provides insight into the evolution of Asteraceae family and artemisinin biosynthesis.</title>
        <authorList>
            <person name="Shen Q."/>
            <person name="Zhang L."/>
            <person name="Liao Z."/>
            <person name="Wang S."/>
            <person name="Yan T."/>
            <person name="Shi P."/>
            <person name="Liu M."/>
            <person name="Fu X."/>
            <person name="Pan Q."/>
            <person name="Wang Y."/>
            <person name="Lv Z."/>
            <person name="Lu X."/>
            <person name="Zhang F."/>
            <person name="Jiang W."/>
            <person name="Ma Y."/>
            <person name="Chen M."/>
            <person name="Hao X."/>
            <person name="Li L."/>
            <person name="Tang Y."/>
            <person name="Lv G."/>
            <person name="Zhou Y."/>
            <person name="Sun X."/>
            <person name="Brodelius P.E."/>
            <person name="Rose J.K.C."/>
            <person name="Tang K."/>
        </authorList>
    </citation>
    <scope>NUCLEOTIDE SEQUENCE [LARGE SCALE GENOMIC DNA]</scope>
    <source>
        <strain evidence="3">cv. Huhao1</strain>
        <tissue evidence="2">Leaf</tissue>
    </source>
</reference>
<dbReference type="Proteomes" id="UP000245207">
    <property type="component" value="Unassembled WGS sequence"/>
</dbReference>
<keyword evidence="3" id="KW-1185">Reference proteome</keyword>
<name>A0A2U1N4T1_ARTAN</name>
<dbReference type="Pfam" id="PF10950">
    <property type="entry name" value="Organ_specific"/>
    <property type="match status" value="1"/>
</dbReference>
<comment type="caution">
    <text evidence="2">The sequence shown here is derived from an EMBL/GenBank/DDBJ whole genome shotgun (WGS) entry which is preliminary data.</text>
</comment>
<gene>
    <name evidence="2" type="ORF">CTI12_AA152840</name>
</gene>
<feature type="region of interest" description="Disordered" evidence="1">
    <location>
        <begin position="1"/>
        <end position="20"/>
    </location>
</feature>
<sequence length="109" mass="11715">MGITVVIDARPDSGRRQGSLVQRGISVSPTPAKETHCHTLAEAKNHLNSFIKAKPLPNGPAYDDTSRIGKISFGSDFEPRPSATGYDNGIGQEGKKKFEPCISKTSSMQ</sequence>
<dbReference type="InterPro" id="IPR024489">
    <property type="entry name" value="Organ_specific_prot"/>
</dbReference>
<feature type="region of interest" description="Disordered" evidence="1">
    <location>
        <begin position="72"/>
        <end position="109"/>
    </location>
</feature>
<evidence type="ECO:0000313" key="2">
    <source>
        <dbReference type="EMBL" id="PWA68506.1"/>
    </source>
</evidence>
<dbReference type="EMBL" id="PKPP01003616">
    <property type="protein sequence ID" value="PWA68506.1"/>
    <property type="molecule type" value="Genomic_DNA"/>
</dbReference>
<proteinExistence type="predicted"/>
<protein>
    <submittedName>
        <fullName evidence="2">Organ specific protein</fullName>
    </submittedName>
</protein>
<evidence type="ECO:0000256" key="1">
    <source>
        <dbReference type="SAM" id="MobiDB-lite"/>
    </source>
</evidence>
<accession>A0A2U1N4T1</accession>
<organism evidence="2 3">
    <name type="scientific">Artemisia annua</name>
    <name type="common">Sweet wormwood</name>
    <dbReference type="NCBI Taxonomy" id="35608"/>
    <lineage>
        <taxon>Eukaryota</taxon>
        <taxon>Viridiplantae</taxon>
        <taxon>Streptophyta</taxon>
        <taxon>Embryophyta</taxon>
        <taxon>Tracheophyta</taxon>
        <taxon>Spermatophyta</taxon>
        <taxon>Magnoliopsida</taxon>
        <taxon>eudicotyledons</taxon>
        <taxon>Gunneridae</taxon>
        <taxon>Pentapetalae</taxon>
        <taxon>asterids</taxon>
        <taxon>campanulids</taxon>
        <taxon>Asterales</taxon>
        <taxon>Asteraceae</taxon>
        <taxon>Asteroideae</taxon>
        <taxon>Anthemideae</taxon>
        <taxon>Artemisiinae</taxon>
        <taxon>Artemisia</taxon>
    </lineage>
</organism>